<dbReference type="InterPro" id="IPR002078">
    <property type="entry name" value="Sigma_54_int"/>
</dbReference>
<dbReference type="Pfam" id="PF13426">
    <property type="entry name" value="PAS_9"/>
    <property type="match status" value="1"/>
</dbReference>
<dbReference type="Pfam" id="PF25601">
    <property type="entry name" value="AAA_lid_14"/>
    <property type="match status" value="1"/>
</dbReference>
<dbReference type="InterPro" id="IPR035965">
    <property type="entry name" value="PAS-like_dom_sf"/>
</dbReference>
<proteinExistence type="predicted"/>
<keyword evidence="6" id="KW-0804">Transcription</keyword>
<dbReference type="InterPro" id="IPR025662">
    <property type="entry name" value="Sigma_54_int_dom_ATP-bd_1"/>
</dbReference>
<accession>A0A346AXL9</accession>
<evidence type="ECO:0000256" key="6">
    <source>
        <dbReference type="ARBA" id="ARBA00023163"/>
    </source>
</evidence>
<dbReference type="Proteomes" id="UP000254337">
    <property type="component" value="Chromosome"/>
</dbReference>
<protein>
    <recommendedName>
        <fullName evidence="7">HTH-type transcriptional regulatory protein TyrR</fullName>
    </recommendedName>
</protein>
<dbReference type="SUPFAM" id="SSF55785">
    <property type="entry name" value="PYP-like sensor domain (PAS domain)"/>
    <property type="match status" value="1"/>
</dbReference>
<dbReference type="InterPro" id="IPR000014">
    <property type="entry name" value="PAS"/>
</dbReference>
<dbReference type="Gene3D" id="1.10.8.60">
    <property type="match status" value="1"/>
</dbReference>
<feature type="domain" description="Sigma-54 factor interaction" evidence="8">
    <location>
        <begin position="259"/>
        <end position="488"/>
    </location>
</feature>
<dbReference type="InterPro" id="IPR003593">
    <property type="entry name" value="AAA+_ATPase"/>
</dbReference>
<evidence type="ECO:0000313" key="11">
    <source>
        <dbReference type="Proteomes" id="UP000254337"/>
    </source>
</evidence>
<dbReference type="Pfam" id="PF00158">
    <property type="entry name" value="Sigma54_activat"/>
    <property type="match status" value="1"/>
</dbReference>
<dbReference type="RefSeq" id="WP_087478028.1">
    <property type="nucleotide sequence ID" value="NZ_CP029462.1"/>
</dbReference>
<dbReference type="EMBL" id="CP029462">
    <property type="protein sequence ID" value="AXL20612.1"/>
    <property type="molecule type" value="Genomic_DNA"/>
</dbReference>
<dbReference type="InterPro" id="IPR030828">
    <property type="entry name" value="HTH_TyrR"/>
</dbReference>
<evidence type="ECO:0000259" key="8">
    <source>
        <dbReference type="PROSITE" id="PS50045"/>
    </source>
</evidence>
<reference evidence="10 11" key="1">
    <citation type="submission" date="2018-05" db="EMBL/GenBank/DDBJ databases">
        <title>Complete genome sequence of Megasphaera sp. AJH120T, isolated from the ceca of a chicken.</title>
        <authorList>
            <person name="Maki J."/>
            <person name="Looft T."/>
        </authorList>
    </citation>
    <scope>NUCLEOTIDE SEQUENCE [LARGE SCALE GENOMIC DNA]</scope>
    <source>
        <strain evidence="10 11">AJH120</strain>
    </source>
</reference>
<keyword evidence="5" id="KW-0238">DNA-binding</keyword>
<dbReference type="SMART" id="SM00382">
    <property type="entry name" value="AAA"/>
    <property type="match status" value="1"/>
</dbReference>
<dbReference type="OrthoDB" id="9803970at2"/>
<dbReference type="InterPro" id="IPR025944">
    <property type="entry name" value="Sigma_54_int_dom_CS"/>
</dbReference>
<evidence type="ECO:0000313" key="10">
    <source>
        <dbReference type="EMBL" id="AXL20612.1"/>
    </source>
</evidence>
<dbReference type="SUPFAM" id="SSF52540">
    <property type="entry name" value="P-loop containing nucleoside triphosphate hydrolases"/>
    <property type="match status" value="1"/>
</dbReference>
<dbReference type="PROSITE" id="PS50112">
    <property type="entry name" value="PAS"/>
    <property type="match status" value="1"/>
</dbReference>
<evidence type="ECO:0000256" key="5">
    <source>
        <dbReference type="ARBA" id="ARBA00023125"/>
    </source>
</evidence>
<dbReference type="PANTHER" id="PTHR32071:SF57">
    <property type="entry name" value="C4-DICARBOXYLATE TRANSPORT TRANSCRIPTIONAL REGULATORY PROTEIN DCTD"/>
    <property type="match status" value="1"/>
</dbReference>
<evidence type="ECO:0000256" key="7">
    <source>
        <dbReference type="ARBA" id="ARBA00029500"/>
    </source>
</evidence>
<dbReference type="FunFam" id="3.40.50.300:FF:000006">
    <property type="entry name" value="DNA-binding transcriptional regulator NtrC"/>
    <property type="match status" value="1"/>
</dbReference>
<dbReference type="PROSITE" id="PS50045">
    <property type="entry name" value="SIGMA54_INTERACT_4"/>
    <property type="match status" value="1"/>
</dbReference>
<dbReference type="Gene3D" id="3.40.50.300">
    <property type="entry name" value="P-loop containing nucleotide triphosphate hydrolases"/>
    <property type="match status" value="1"/>
</dbReference>
<dbReference type="Pfam" id="PF18024">
    <property type="entry name" value="HTH_50"/>
    <property type="match status" value="1"/>
</dbReference>
<dbReference type="InterPro" id="IPR058031">
    <property type="entry name" value="AAA_lid_NorR"/>
</dbReference>
<dbReference type="GO" id="GO:0005524">
    <property type="term" value="F:ATP binding"/>
    <property type="evidence" value="ECO:0007669"/>
    <property type="project" value="UniProtKB-KW"/>
</dbReference>
<dbReference type="CDD" id="cd00009">
    <property type="entry name" value="AAA"/>
    <property type="match status" value="1"/>
</dbReference>
<keyword evidence="2" id="KW-0058">Aromatic hydrocarbons catabolism</keyword>
<dbReference type="GO" id="GO:0006355">
    <property type="term" value="P:regulation of DNA-templated transcription"/>
    <property type="evidence" value="ECO:0007669"/>
    <property type="project" value="InterPro"/>
</dbReference>
<dbReference type="InterPro" id="IPR027417">
    <property type="entry name" value="P-loop_NTPase"/>
</dbReference>
<sequence length="577" mass="64886">MNGEAAFRRYADFDAILNSIYCAIFIVHTDGRAVYRNGAADELKAELGVTEDELIGALEAQIDVVHGQGRFAVAVEGGMIICHLLPWTQAGQRQGSIIVAHISGKERCSAQELDNVIDVLEEIDAILEVVADGIVVADKNGVIIRVNKALETTFGIKRRDVLGRSMEILDREHSVCGELVRKMNEDPKRIVVSGTYKQKELLCTGAPIFDRQHRLKTIVISIQDMSALNTLRKKLEEQRLYTKSYMREISLFNGSGGPIVAHSPAMKKILHLVHVVADVESVVLITGESGTGKEVVVNEIYHTSRRKDKPFIKINCGAIPDTLFESELFGYESGAFTGARRQGKVGFFELANKGTLLLDEVGELSLAAQVKLLRVIQEKEVQRIGAAKPVKVDVRLIAATNKDLWSMVCQGTFRQDLYYRLNVIHIHIPPLRERREDIIPLVNYFLKYFNEKYGKEKEISPELYRFLMRQDWPGNIRELENAVETMIVLPSENKLTPSHFVGKGTGEDSGAAVKVQRLVPWKRAVEEMEKELLMQAYREYRSTRAMAKALEIDQSTVVRKMKKWGVGSHEKDKNDAI</sequence>
<name>A0A346AXL9_9FIRM</name>
<dbReference type="SUPFAM" id="SSF46689">
    <property type="entry name" value="Homeodomain-like"/>
    <property type="match status" value="1"/>
</dbReference>
<dbReference type="NCBIfam" id="TIGR00229">
    <property type="entry name" value="sensory_box"/>
    <property type="match status" value="1"/>
</dbReference>
<organism evidence="10 11">
    <name type="scientific">Megasphaera stantonii</name>
    <dbReference type="NCBI Taxonomy" id="2144175"/>
    <lineage>
        <taxon>Bacteria</taxon>
        <taxon>Bacillati</taxon>
        <taxon>Bacillota</taxon>
        <taxon>Negativicutes</taxon>
        <taxon>Veillonellales</taxon>
        <taxon>Veillonellaceae</taxon>
        <taxon>Megasphaera</taxon>
    </lineage>
</organism>
<dbReference type="PROSITE" id="PS00676">
    <property type="entry name" value="SIGMA54_INTERACT_2"/>
    <property type="match status" value="1"/>
</dbReference>
<evidence type="ECO:0000259" key="9">
    <source>
        <dbReference type="PROSITE" id="PS50112"/>
    </source>
</evidence>
<dbReference type="CDD" id="cd00130">
    <property type="entry name" value="PAS"/>
    <property type="match status" value="1"/>
</dbReference>
<dbReference type="SMART" id="SM00091">
    <property type="entry name" value="PAS"/>
    <property type="match status" value="2"/>
</dbReference>
<dbReference type="Gene3D" id="1.10.10.60">
    <property type="entry name" value="Homeodomain-like"/>
    <property type="match status" value="1"/>
</dbReference>
<evidence type="ECO:0000256" key="3">
    <source>
        <dbReference type="ARBA" id="ARBA00022840"/>
    </source>
</evidence>
<dbReference type="Gene3D" id="3.30.450.20">
    <property type="entry name" value="PAS domain"/>
    <property type="match status" value="1"/>
</dbReference>
<evidence type="ECO:0000256" key="4">
    <source>
        <dbReference type="ARBA" id="ARBA00023015"/>
    </source>
</evidence>
<dbReference type="AlphaFoldDB" id="A0A346AXL9"/>
<dbReference type="KEGG" id="meg:DKB62_02950"/>
<evidence type="ECO:0000256" key="2">
    <source>
        <dbReference type="ARBA" id="ARBA00022797"/>
    </source>
</evidence>
<dbReference type="InterPro" id="IPR009057">
    <property type="entry name" value="Homeodomain-like_sf"/>
</dbReference>
<dbReference type="GO" id="GO:0003677">
    <property type="term" value="F:DNA binding"/>
    <property type="evidence" value="ECO:0007669"/>
    <property type="project" value="UniProtKB-KW"/>
</dbReference>
<dbReference type="PROSITE" id="PS00688">
    <property type="entry name" value="SIGMA54_INTERACT_3"/>
    <property type="match status" value="1"/>
</dbReference>
<keyword evidence="3" id="KW-0067">ATP-binding</keyword>
<keyword evidence="4" id="KW-0805">Transcription regulation</keyword>
<evidence type="ECO:0000256" key="1">
    <source>
        <dbReference type="ARBA" id="ARBA00022741"/>
    </source>
</evidence>
<feature type="domain" description="PAS" evidence="9">
    <location>
        <begin position="119"/>
        <end position="172"/>
    </location>
</feature>
<keyword evidence="11" id="KW-1185">Reference proteome</keyword>
<dbReference type="InterPro" id="IPR025943">
    <property type="entry name" value="Sigma_54_int_dom_ATP-bd_2"/>
</dbReference>
<dbReference type="PROSITE" id="PS00675">
    <property type="entry name" value="SIGMA54_INTERACT_1"/>
    <property type="match status" value="1"/>
</dbReference>
<dbReference type="PANTHER" id="PTHR32071">
    <property type="entry name" value="TRANSCRIPTIONAL REGULATORY PROTEIN"/>
    <property type="match status" value="1"/>
</dbReference>
<gene>
    <name evidence="10" type="ORF">DKB62_02950</name>
</gene>
<keyword evidence="1" id="KW-0547">Nucleotide-binding</keyword>